<accession>A0A835PJS6</accession>
<evidence type="ECO:0000313" key="2">
    <source>
        <dbReference type="EMBL" id="KAG0453690.1"/>
    </source>
</evidence>
<feature type="region of interest" description="Disordered" evidence="1">
    <location>
        <begin position="1"/>
        <end position="63"/>
    </location>
</feature>
<feature type="compositionally biased region" description="Basic and acidic residues" evidence="1">
    <location>
        <begin position="17"/>
        <end position="28"/>
    </location>
</feature>
<evidence type="ECO:0000256" key="1">
    <source>
        <dbReference type="SAM" id="MobiDB-lite"/>
    </source>
</evidence>
<reference evidence="2 3" key="1">
    <citation type="journal article" date="2020" name="Nat. Food">
        <title>A phased Vanilla planifolia genome enables genetic improvement of flavour and production.</title>
        <authorList>
            <person name="Hasing T."/>
            <person name="Tang H."/>
            <person name="Brym M."/>
            <person name="Khazi F."/>
            <person name="Huang T."/>
            <person name="Chambers A.H."/>
        </authorList>
    </citation>
    <scope>NUCLEOTIDE SEQUENCE [LARGE SCALE GENOMIC DNA]</scope>
    <source>
        <tissue evidence="2">Leaf</tissue>
    </source>
</reference>
<dbReference type="EMBL" id="JADCNM010000014">
    <property type="protein sequence ID" value="KAG0453690.1"/>
    <property type="molecule type" value="Genomic_DNA"/>
</dbReference>
<comment type="caution">
    <text evidence="2">The sequence shown here is derived from an EMBL/GenBank/DDBJ whole genome shotgun (WGS) entry which is preliminary data.</text>
</comment>
<gene>
    <name evidence="2" type="ORF">HPP92_024994</name>
</gene>
<proteinExistence type="predicted"/>
<protein>
    <submittedName>
        <fullName evidence="2">Uncharacterized protein</fullName>
    </submittedName>
</protein>
<evidence type="ECO:0000313" key="3">
    <source>
        <dbReference type="Proteomes" id="UP000639772"/>
    </source>
</evidence>
<sequence length="100" mass="10956">MPKRDVEPIKGTGIYGRRTEVSTRRGGADLDEDREASSTVGIKGLKPKGHHQPQALDATTSYKSSIRRDSIAKMGLTPMMAEEILSGATSRQKLNFVIKE</sequence>
<dbReference type="AlphaFoldDB" id="A0A835PJS6"/>
<organism evidence="2 3">
    <name type="scientific">Vanilla planifolia</name>
    <name type="common">Vanilla</name>
    <dbReference type="NCBI Taxonomy" id="51239"/>
    <lineage>
        <taxon>Eukaryota</taxon>
        <taxon>Viridiplantae</taxon>
        <taxon>Streptophyta</taxon>
        <taxon>Embryophyta</taxon>
        <taxon>Tracheophyta</taxon>
        <taxon>Spermatophyta</taxon>
        <taxon>Magnoliopsida</taxon>
        <taxon>Liliopsida</taxon>
        <taxon>Asparagales</taxon>
        <taxon>Orchidaceae</taxon>
        <taxon>Vanilloideae</taxon>
        <taxon>Vanilleae</taxon>
        <taxon>Vanilla</taxon>
    </lineage>
</organism>
<name>A0A835PJS6_VANPL</name>
<dbReference type="Proteomes" id="UP000639772">
    <property type="component" value="Unassembled WGS sequence"/>
</dbReference>